<organism evidence="10 11">
    <name type="scientific">Solilutibacter oculi</name>
    <dbReference type="NCBI Taxonomy" id="2698682"/>
    <lineage>
        <taxon>Bacteria</taxon>
        <taxon>Pseudomonadati</taxon>
        <taxon>Pseudomonadota</taxon>
        <taxon>Gammaproteobacteria</taxon>
        <taxon>Lysobacterales</taxon>
        <taxon>Lysobacteraceae</taxon>
        <taxon>Solilutibacter</taxon>
    </lineage>
</organism>
<keyword evidence="3 8" id="KW-0732">Signal</keyword>
<evidence type="ECO:0000256" key="3">
    <source>
        <dbReference type="ARBA" id="ARBA00022729"/>
    </source>
</evidence>
<feature type="active site" description="Charge relay system" evidence="6">
    <location>
        <position position="113"/>
    </location>
</feature>
<keyword evidence="5 6" id="KW-0720">Serine protease</keyword>
<evidence type="ECO:0000313" key="11">
    <source>
        <dbReference type="Proteomes" id="UP000251842"/>
    </source>
</evidence>
<evidence type="ECO:0000313" key="10">
    <source>
        <dbReference type="EMBL" id="AXA84159.1"/>
    </source>
</evidence>
<dbReference type="InterPro" id="IPR050131">
    <property type="entry name" value="Peptidase_S8_subtilisin-like"/>
</dbReference>
<keyword evidence="4 6" id="KW-0378">Hydrolase</keyword>
<name>A0A344J549_9GAMM</name>
<dbReference type="PRINTS" id="PR00723">
    <property type="entry name" value="SUBTILISIN"/>
</dbReference>
<feature type="region of interest" description="Disordered" evidence="7">
    <location>
        <begin position="32"/>
        <end position="54"/>
    </location>
</feature>
<dbReference type="SUPFAM" id="SSF103515">
    <property type="entry name" value="Autotransporter"/>
    <property type="match status" value="1"/>
</dbReference>
<dbReference type="CDD" id="cd04848">
    <property type="entry name" value="Peptidases_S8_Autotransporter_serine_protease_like"/>
    <property type="match status" value="1"/>
</dbReference>
<dbReference type="InterPro" id="IPR036852">
    <property type="entry name" value="Peptidase_S8/S53_dom_sf"/>
</dbReference>
<feature type="active site" description="Charge relay system" evidence="6">
    <location>
        <position position="360"/>
    </location>
</feature>
<comment type="similarity">
    <text evidence="1 6">Belongs to the peptidase S8 family.</text>
</comment>
<dbReference type="Pfam" id="PF12951">
    <property type="entry name" value="PATR"/>
    <property type="match status" value="1"/>
</dbReference>
<dbReference type="OrthoDB" id="5360469at2"/>
<reference evidence="11" key="1">
    <citation type="submission" date="2018-05" db="EMBL/GenBank/DDBJ databases">
        <title>Luteimonas pekinense sp. nov., isolated from human Meibomian gland secretions, Beijing, China.</title>
        <authorList>
            <person name="Wen T."/>
            <person name="Bai H."/>
            <person name="Lv H."/>
        </authorList>
    </citation>
    <scope>NUCLEOTIDE SEQUENCE [LARGE SCALE GENOMIC DNA]</scope>
    <source>
        <strain evidence="11">83-4</strain>
    </source>
</reference>
<dbReference type="InterPro" id="IPR000209">
    <property type="entry name" value="Peptidase_S8/S53_dom"/>
</dbReference>
<dbReference type="InterPro" id="IPR023827">
    <property type="entry name" value="Peptidase_S8_Asp-AS"/>
</dbReference>
<evidence type="ECO:0000259" key="9">
    <source>
        <dbReference type="PROSITE" id="PS51208"/>
    </source>
</evidence>
<dbReference type="EMBL" id="CP029556">
    <property type="protein sequence ID" value="AXA84159.1"/>
    <property type="molecule type" value="Genomic_DNA"/>
</dbReference>
<evidence type="ECO:0000256" key="8">
    <source>
        <dbReference type="SAM" id="SignalP"/>
    </source>
</evidence>
<dbReference type="PROSITE" id="PS00136">
    <property type="entry name" value="SUBTILASE_ASP"/>
    <property type="match status" value="1"/>
</dbReference>
<dbReference type="PANTHER" id="PTHR43806">
    <property type="entry name" value="PEPTIDASE S8"/>
    <property type="match status" value="1"/>
</dbReference>
<dbReference type="Pfam" id="PF03797">
    <property type="entry name" value="Autotransporter"/>
    <property type="match status" value="1"/>
</dbReference>
<protein>
    <submittedName>
        <fullName evidence="10">Autotransporter domain-containing protein</fullName>
    </submittedName>
</protein>
<dbReference type="SMART" id="SM00869">
    <property type="entry name" value="Autotransporter"/>
    <property type="match status" value="1"/>
</dbReference>
<dbReference type="GO" id="GO:0004252">
    <property type="term" value="F:serine-type endopeptidase activity"/>
    <property type="evidence" value="ECO:0007669"/>
    <property type="project" value="UniProtKB-UniRule"/>
</dbReference>
<evidence type="ECO:0000256" key="2">
    <source>
        <dbReference type="ARBA" id="ARBA00022670"/>
    </source>
</evidence>
<dbReference type="NCBIfam" id="TIGR02601">
    <property type="entry name" value="autotrns_rpt"/>
    <property type="match status" value="1"/>
</dbReference>
<dbReference type="Pfam" id="PF00082">
    <property type="entry name" value="Peptidase_S8"/>
    <property type="match status" value="1"/>
</dbReference>
<dbReference type="InterPro" id="IPR005546">
    <property type="entry name" value="Autotransporte_beta"/>
</dbReference>
<feature type="domain" description="Autotransporter" evidence="9">
    <location>
        <begin position="705"/>
        <end position="982"/>
    </location>
</feature>
<gene>
    <name evidence="10" type="ORF">DCD74_05120</name>
</gene>
<dbReference type="Proteomes" id="UP000251842">
    <property type="component" value="Chromosome"/>
</dbReference>
<sequence length="982" mass="102062">MEPEMRCLSRRNALSIAVAGALTLGLTACGGGGGTKTTPPPATPPGGTGGIGFTPTVATDSTLSQNVAPAVAAPAAPRQFSSQQLSDHLRLINAAGSLGAGNTGQGVTIGILDSGVDRNHPGLSPRVVRNIMPPDNWTGFDRTVDDKVGHGTVVSLLAAGGEVTGQFSGGQSAQWPGGVAQSSNIVSWRFIRDERPVDDGTGQGGNEIKAGDGYGDFFKALNADLANAGARIINNSWGGLYWNDPALSRELATAYKDFIIGRGGIVVFASGNSGDSTNPELANNPSDNAALPSMHGGDAELEKGWLTVGALDPKNPTQLTGYSQKCGYAKNYCLVAPGDAVFPLKDANGVMRFYGGGGTSYAAPLVSGAAAVVWAAFPYMNNDQVRQVLLGTAKDLGAAGMDDVFGWGLLDVTKASWGPGNFAWGNFDVNVTSNSVWRNNIVGAGGLIKRGGGTLTLTEAQSYTGDTRVEAGALDIRQGLGASSLTVGSGGLVYGGGVFARNVSNSGRFFNGRDAGATLAGNYLQTASGNLGIWLGTPLQVNGTATLQGGQVSILGNRSGYTTTSKETLLKANGGLTGTFASVKAAPNVFLDATLGYDANSAFLTINRIQVNVAALSLGLTGVSLDSAQRVEALFGAIDGGLVPPNSILVGGAGDLQNGSLNAAIADRSLRSLAGQMHAANLALTLESMDAGRRAMTNRFDALVDRPLLAGAWQDNLRDNGNLAQAGANGMAYQLDGWMMGQDVRVGHDGVFGLAASHTEADGWMSGLGDRTRSRQTEAQAYAGWLGVQAYLRGGVGAGRFDREVERNVQLGLRQEGVNTLGGGSYLFANTEAGYRFDLGAATVSPYVGSQFAQVRTDGFNEAGASGFGLRADGWNFDRWQAYAGMRANRDWQLANGSSFGIDGRAEWQHGLSDGNALMASFTGIEQWMPVAGLSMAQRGTLFGLGFNAQWRNGSLLRLDVSQRGSELGDNRMVNASYRYRF</sequence>
<dbReference type="PROSITE" id="PS00138">
    <property type="entry name" value="SUBTILASE_SER"/>
    <property type="match status" value="1"/>
</dbReference>
<dbReference type="PROSITE" id="PS51208">
    <property type="entry name" value="AUTOTRANSPORTER"/>
    <property type="match status" value="1"/>
</dbReference>
<feature type="signal peptide" evidence="8">
    <location>
        <begin position="1"/>
        <end position="30"/>
    </location>
</feature>
<keyword evidence="2 6" id="KW-0645">Protease</keyword>
<dbReference type="AlphaFoldDB" id="A0A344J549"/>
<proteinExistence type="inferred from homology"/>
<dbReference type="InterPro" id="IPR036709">
    <property type="entry name" value="Autotransporte_beta_dom_sf"/>
</dbReference>
<evidence type="ECO:0000256" key="5">
    <source>
        <dbReference type="ARBA" id="ARBA00022825"/>
    </source>
</evidence>
<evidence type="ECO:0000256" key="6">
    <source>
        <dbReference type="PROSITE-ProRule" id="PRU01240"/>
    </source>
</evidence>
<dbReference type="KEGG" id="lue:DCD74_05120"/>
<dbReference type="Gene3D" id="2.40.128.130">
    <property type="entry name" value="Autotransporter beta-domain"/>
    <property type="match status" value="1"/>
</dbReference>
<keyword evidence="11" id="KW-1185">Reference proteome</keyword>
<evidence type="ECO:0000256" key="1">
    <source>
        <dbReference type="ARBA" id="ARBA00011073"/>
    </source>
</evidence>
<dbReference type="PANTHER" id="PTHR43806:SF11">
    <property type="entry name" value="CEREVISIN-RELATED"/>
    <property type="match status" value="1"/>
</dbReference>
<dbReference type="SUPFAM" id="SSF52743">
    <property type="entry name" value="Subtilisin-like"/>
    <property type="match status" value="1"/>
</dbReference>
<dbReference type="InterPro" id="IPR034061">
    <property type="entry name" value="Peptidases_S8_Autotransporter"/>
</dbReference>
<dbReference type="Gene3D" id="3.40.50.200">
    <property type="entry name" value="Peptidase S8/S53 domain"/>
    <property type="match status" value="1"/>
</dbReference>
<dbReference type="InterPro" id="IPR023828">
    <property type="entry name" value="Peptidase_S8_Ser-AS"/>
</dbReference>
<feature type="active site" description="Charge relay system" evidence="6">
    <location>
        <position position="150"/>
    </location>
</feature>
<dbReference type="PROSITE" id="PS51892">
    <property type="entry name" value="SUBTILASE"/>
    <property type="match status" value="1"/>
</dbReference>
<dbReference type="PROSITE" id="PS51257">
    <property type="entry name" value="PROKAR_LIPOPROTEIN"/>
    <property type="match status" value="1"/>
</dbReference>
<evidence type="ECO:0000256" key="4">
    <source>
        <dbReference type="ARBA" id="ARBA00022801"/>
    </source>
</evidence>
<accession>A0A344J549</accession>
<dbReference type="InterPro" id="IPR015500">
    <property type="entry name" value="Peptidase_S8_subtilisin-rel"/>
</dbReference>
<feature type="chain" id="PRO_5016574571" evidence="8">
    <location>
        <begin position="31"/>
        <end position="982"/>
    </location>
</feature>
<dbReference type="InterPro" id="IPR013425">
    <property type="entry name" value="Autotrns_rpt"/>
</dbReference>
<evidence type="ECO:0000256" key="7">
    <source>
        <dbReference type="SAM" id="MobiDB-lite"/>
    </source>
</evidence>
<dbReference type="GO" id="GO:0006508">
    <property type="term" value="P:proteolysis"/>
    <property type="evidence" value="ECO:0007669"/>
    <property type="project" value="UniProtKB-KW"/>
</dbReference>